<evidence type="ECO:0000256" key="1">
    <source>
        <dbReference type="SAM" id="MobiDB-lite"/>
    </source>
</evidence>
<dbReference type="EMBL" id="JBANRG010000078">
    <property type="protein sequence ID" value="KAK7438611.1"/>
    <property type="molecule type" value="Genomic_DNA"/>
</dbReference>
<proteinExistence type="predicted"/>
<gene>
    <name evidence="2" type="ORF">VKT23_017945</name>
</gene>
<sequence>MCVIHATVTNGVHNMNEYRITLLSDFLYGARAIAYALLAASDPSLLSAIKDLISRDSFTFNSQRSTMRFNVSDSSHSSSKASHENRRIHIELSTIHHYDDGGTLPQTPHADKLHDGSRVGFISLPVSDHKYTPDARIEQSQESTLSDPDIIEDSDERQIQEQDAFRRQI</sequence>
<feature type="region of interest" description="Disordered" evidence="1">
    <location>
        <begin position="132"/>
        <end position="169"/>
    </location>
</feature>
<protein>
    <submittedName>
        <fullName evidence="2">Uncharacterized protein</fullName>
    </submittedName>
</protein>
<keyword evidence="3" id="KW-1185">Reference proteome</keyword>
<organism evidence="2 3">
    <name type="scientific">Marasmiellus scandens</name>
    <dbReference type="NCBI Taxonomy" id="2682957"/>
    <lineage>
        <taxon>Eukaryota</taxon>
        <taxon>Fungi</taxon>
        <taxon>Dikarya</taxon>
        <taxon>Basidiomycota</taxon>
        <taxon>Agaricomycotina</taxon>
        <taxon>Agaricomycetes</taxon>
        <taxon>Agaricomycetidae</taxon>
        <taxon>Agaricales</taxon>
        <taxon>Marasmiineae</taxon>
        <taxon>Omphalotaceae</taxon>
        <taxon>Marasmiellus</taxon>
    </lineage>
</organism>
<feature type="compositionally biased region" description="Basic and acidic residues" evidence="1">
    <location>
        <begin position="156"/>
        <end position="169"/>
    </location>
</feature>
<evidence type="ECO:0000313" key="2">
    <source>
        <dbReference type="EMBL" id="KAK7438611.1"/>
    </source>
</evidence>
<reference evidence="2 3" key="1">
    <citation type="submission" date="2024-01" db="EMBL/GenBank/DDBJ databases">
        <title>A draft genome for the cacao thread blight pathogen Marasmiellus scandens.</title>
        <authorList>
            <person name="Baruah I.K."/>
            <person name="Leung J."/>
            <person name="Bukari Y."/>
            <person name="Amoako-Attah I."/>
            <person name="Meinhardt L.W."/>
            <person name="Bailey B.A."/>
            <person name="Cohen S.P."/>
        </authorList>
    </citation>
    <scope>NUCLEOTIDE SEQUENCE [LARGE SCALE GENOMIC DNA]</scope>
    <source>
        <strain evidence="2 3">GH-19</strain>
    </source>
</reference>
<dbReference type="Proteomes" id="UP001498398">
    <property type="component" value="Unassembled WGS sequence"/>
</dbReference>
<name>A0ABR1IU07_9AGAR</name>
<comment type="caution">
    <text evidence="2">The sequence shown here is derived from an EMBL/GenBank/DDBJ whole genome shotgun (WGS) entry which is preliminary data.</text>
</comment>
<evidence type="ECO:0000313" key="3">
    <source>
        <dbReference type="Proteomes" id="UP001498398"/>
    </source>
</evidence>
<accession>A0ABR1IU07</accession>